<dbReference type="Gene3D" id="2.60.40.2310">
    <property type="match status" value="1"/>
</dbReference>
<keyword evidence="4 7" id="KW-0378">Hydrolase</keyword>
<dbReference type="PROSITE" id="PS00138">
    <property type="entry name" value="SUBTILASE_SER"/>
    <property type="match status" value="1"/>
</dbReference>
<dbReference type="GO" id="GO:0004252">
    <property type="term" value="F:serine-type endopeptidase activity"/>
    <property type="evidence" value="ECO:0007669"/>
    <property type="project" value="UniProtKB-UniRule"/>
</dbReference>
<dbReference type="Gene3D" id="3.40.50.200">
    <property type="entry name" value="Peptidase S8/S53 domain"/>
    <property type="match status" value="2"/>
</dbReference>
<dbReference type="PROSITE" id="PS51892">
    <property type="entry name" value="SUBTILASE"/>
    <property type="match status" value="1"/>
</dbReference>
<evidence type="ECO:0000259" key="8">
    <source>
        <dbReference type="Pfam" id="PF00082"/>
    </source>
</evidence>
<dbReference type="CDD" id="cd04852">
    <property type="entry name" value="Peptidases_S8_3"/>
    <property type="match status" value="1"/>
</dbReference>
<comment type="similarity">
    <text evidence="1 7">Belongs to the peptidase S8 family.</text>
</comment>
<dbReference type="InterPro" id="IPR045051">
    <property type="entry name" value="SBT"/>
</dbReference>
<keyword evidence="2 7" id="KW-0645">Protease</keyword>
<keyword evidence="5 7" id="KW-0720">Serine protease</keyword>
<sequence>MHGVTSVVPDQLRHLHTTYTPAFLGLADTISIWPNADYADDVVVGILDTGVWPERESFNGDHLSPVPPNWKGKCEVSKQFPEFACNKKLIGAKAFYKGYEAAMGRDIDELYESKSPRDTDGHGTHTASTAAGSLVANASLLGYAQGEAEGMATKARIAAYKICWAMGCFDSDILEAMDEAVSDGVDIISLSVGSSGSASEYDQDSIAIGAFGAMLHVGASTIDREFPTDVVLGDGRVLDGVSMYAGEPLGVEQIPVIYAGSSLCFPGMLDGSKVAGKIVVCDRGIDARVMKGYAVKYAGGVGMILANLANAGEEILADAHLIAATMVGEKAGNLIKEYVKSTNSPTATIIFRGTVFSSSPPAPRVAVFSSRGPNHLTPEIIKPDVIAPGVNVLAGWTNAVGPTELAIDPRRVEFNILSGTSMACPHVSGLAALLRNARPNWTPSAIKSAIMISTGILDNYGNNITDIATFEEASPFDLGSGHIDPNRALHPGLVYDIDASEYVAWLCSIGYDSRRISVFLREPVTVDCSVVDFGGPGNLNYPSFGIVFEASDSVVKYKRIVRNVANVKDGVYEVTINSPRSVQVSVNPSKLVFSKGVEILSYEISFASVGVRGECEFGSIVWSDGNHVVRSPIAVSRSEHSSSVANSGLVAAV</sequence>
<accession>A0AAV3NPG2</accession>
<dbReference type="EMBL" id="BAABME010000135">
    <property type="protein sequence ID" value="GAA0139970.1"/>
    <property type="molecule type" value="Genomic_DNA"/>
</dbReference>
<keyword evidence="3" id="KW-0732">Signal</keyword>
<dbReference type="InterPro" id="IPR034197">
    <property type="entry name" value="Peptidases_S8_3"/>
</dbReference>
<dbReference type="AlphaFoldDB" id="A0AAV3NPG2"/>
<comment type="caution">
    <text evidence="11">The sequence shown here is derived from an EMBL/GenBank/DDBJ whole genome shotgun (WGS) entry which is preliminary data.</text>
</comment>
<protein>
    <submittedName>
        <fullName evidence="11">Serine protease</fullName>
    </submittedName>
</protein>
<evidence type="ECO:0000256" key="1">
    <source>
        <dbReference type="ARBA" id="ARBA00011073"/>
    </source>
</evidence>
<dbReference type="GO" id="GO:0006508">
    <property type="term" value="P:proteolysis"/>
    <property type="evidence" value="ECO:0007669"/>
    <property type="project" value="UniProtKB-KW"/>
</dbReference>
<evidence type="ECO:0000259" key="9">
    <source>
        <dbReference type="Pfam" id="PF02225"/>
    </source>
</evidence>
<dbReference type="PANTHER" id="PTHR10795">
    <property type="entry name" value="PROPROTEIN CONVERTASE SUBTILISIN/KEXIN"/>
    <property type="match status" value="1"/>
</dbReference>
<evidence type="ECO:0000259" key="10">
    <source>
        <dbReference type="Pfam" id="PF17766"/>
    </source>
</evidence>
<evidence type="ECO:0000313" key="11">
    <source>
        <dbReference type="EMBL" id="GAA0139970.1"/>
    </source>
</evidence>
<evidence type="ECO:0000256" key="3">
    <source>
        <dbReference type="ARBA" id="ARBA00022729"/>
    </source>
</evidence>
<dbReference type="InterPro" id="IPR003137">
    <property type="entry name" value="PA_domain"/>
</dbReference>
<dbReference type="Proteomes" id="UP001454036">
    <property type="component" value="Unassembled WGS sequence"/>
</dbReference>
<dbReference type="Pfam" id="PF17766">
    <property type="entry name" value="fn3_6"/>
    <property type="match status" value="1"/>
</dbReference>
<dbReference type="InterPro" id="IPR036852">
    <property type="entry name" value="Peptidase_S8/S53_dom_sf"/>
</dbReference>
<dbReference type="InterPro" id="IPR015500">
    <property type="entry name" value="Peptidase_S8_subtilisin-rel"/>
</dbReference>
<feature type="domain" description="Subtilisin-like protease fibronectin type-III" evidence="10">
    <location>
        <begin position="538"/>
        <end position="635"/>
    </location>
</feature>
<evidence type="ECO:0000256" key="6">
    <source>
        <dbReference type="PIRSR" id="PIRSR615500-1"/>
    </source>
</evidence>
<keyword evidence="12" id="KW-1185">Reference proteome</keyword>
<feature type="active site" description="Charge relay system" evidence="6 7">
    <location>
        <position position="48"/>
    </location>
</feature>
<dbReference type="SUPFAM" id="SSF52743">
    <property type="entry name" value="Subtilisin-like"/>
    <property type="match status" value="1"/>
</dbReference>
<evidence type="ECO:0000256" key="2">
    <source>
        <dbReference type="ARBA" id="ARBA00022670"/>
    </source>
</evidence>
<dbReference type="InterPro" id="IPR023828">
    <property type="entry name" value="Peptidase_S8_Ser-AS"/>
</dbReference>
<evidence type="ECO:0000313" key="12">
    <source>
        <dbReference type="Proteomes" id="UP001454036"/>
    </source>
</evidence>
<dbReference type="InterPro" id="IPR041469">
    <property type="entry name" value="Subtilisin-like_FN3"/>
</dbReference>
<feature type="active site" description="Charge relay system" evidence="6 7">
    <location>
        <position position="122"/>
    </location>
</feature>
<evidence type="ECO:0000256" key="5">
    <source>
        <dbReference type="ARBA" id="ARBA00022825"/>
    </source>
</evidence>
<gene>
    <name evidence="11" type="ORF">LIER_01406</name>
</gene>
<proteinExistence type="inferred from homology"/>
<dbReference type="FunFam" id="3.50.30.30:FF:000005">
    <property type="entry name" value="subtilisin-like protease SBT1.5"/>
    <property type="match status" value="1"/>
</dbReference>
<feature type="active site" description="Charge relay system" evidence="6 7">
    <location>
        <position position="421"/>
    </location>
</feature>
<feature type="domain" description="Peptidase S8/S53" evidence="8">
    <location>
        <begin position="40"/>
        <end position="454"/>
    </location>
</feature>
<dbReference type="Pfam" id="PF02225">
    <property type="entry name" value="PA"/>
    <property type="match status" value="1"/>
</dbReference>
<evidence type="ECO:0000256" key="4">
    <source>
        <dbReference type="ARBA" id="ARBA00022801"/>
    </source>
</evidence>
<organism evidence="11 12">
    <name type="scientific">Lithospermum erythrorhizon</name>
    <name type="common">Purple gromwell</name>
    <name type="synonym">Lithospermum officinale var. erythrorhizon</name>
    <dbReference type="NCBI Taxonomy" id="34254"/>
    <lineage>
        <taxon>Eukaryota</taxon>
        <taxon>Viridiplantae</taxon>
        <taxon>Streptophyta</taxon>
        <taxon>Embryophyta</taxon>
        <taxon>Tracheophyta</taxon>
        <taxon>Spermatophyta</taxon>
        <taxon>Magnoliopsida</taxon>
        <taxon>eudicotyledons</taxon>
        <taxon>Gunneridae</taxon>
        <taxon>Pentapetalae</taxon>
        <taxon>asterids</taxon>
        <taxon>lamiids</taxon>
        <taxon>Boraginales</taxon>
        <taxon>Boraginaceae</taxon>
        <taxon>Boraginoideae</taxon>
        <taxon>Lithospermeae</taxon>
        <taxon>Lithospermum</taxon>
    </lineage>
</organism>
<dbReference type="Gene3D" id="3.50.30.30">
    <property type="match status" value="1"/>
</dbReference>
<reference evidence="11 12" key="1">
    <citation type="submission" date="2024-01" db="EMBL/GenBank/DDBJ databases">
        <title>The complete chloroplast genome sequence of Lithospermum erythrorhizon: insights into the phylogenetic relationship among Boraginaceae species and the maternal lineages of purple gromwells.</title>
        <authorList>
            <person name="Okada T."/>
            <person name="Watanabe K."/>
        </authorList>
    </citation>
    <scope>NUCLEOTIDE SEQUENCE [LARGE SCALE GENOMIC DNA]</scope>
</reference>
<feature type="domain" description="PA" evidence="9">
    <location>
        <begin position="255"/>
        <end position="334"/>
    </location>
</feature>
<evidence type="ECO:0000256" key="7">
    <source>
        <dbReference type="PROSITE-ProRule" id="PRU01240"/>
    </source>
</evidence>
<dbReference type="Pfam" id="PF00082">
    <property type="entry name" value="Peptidase_S8"/>
    <property type="match status" value="1"/>
</dbReference>
<dbReference type="InterPro" id="IPR000209">
    <property type="entry name" value="Peptidase_S8/S53_dom"/>
</dbReference>
<name>A0AAV3NPG2_LITER</name>
<dbReference type="PRINTS" id="PR00723">
    <property type="entry name" value="SUBTILISIN"/>
</dbReference>